<dbReference type="Ensembl" id="ENSCINT00000006719.3">
    <property type="protein sequence ID" value="ENSCINP00000006719.3"/>
    <property type="gene ID" value="ENSCING00000003269.3"/>
</dbReference>
<dbReference type="Proteomes" id="UP000008144">
    <property type="component" value="Unassembled WGS sequence"/>
</dbReference>
<evidence type="ECO:0000256" key="2">
    <source>
        <dbReference type="SAM" id="MobiDB-lite"/>
    </source>
</evidence>
<dbReference type="GO" id="GO:0005634">
    <property type="term" value="C:nucleus"/>
    <property type="evidence" value="ECO:0000318"/>
    <property type="project" value="GO_Central"/>
</dbReference>
<feature type="compositionally biased region" description="Basic residues" evidence="2">
    <location>
        <begin position="209"/>
        <end position="227"/>
    </location>
</feature>
<reference evidence="4" key="2">
    <citation type="submission" date="2025-08" db="UniProtKB">
        <authorList>
            <consortium name="Ensembl"/>
        </authorList>
    </citation>
    <scope>IDENTIFICATION</scope>
</reference>
<dbReference type="KEGG" id="cin:100178220"/>
<accession>F6WNU7</accession>
<name>F6WNU7_CIOIN</name>
<evidence type="ECO:0000313" key="4">
    <source>
        <dbReference type="Ensembl" id="ENSCINP00000006719.3"/>
    </source>
</evidence>
<dbReference type="OMA" id="INMANRI"/>
<dbReference type="HOGENOM" id="CLU_067420_0_0_1"/>
<dbReference type="STRING" id="7719.ENSCINP00000006719"/>
<evidence type="ECO:0000256" key="1">
    <source>
        <dbReference type="SAM" id="Coils"/>
    </source>
</evidence>
<feature type="domain" description="C4H2-type" evidence="3">
    <location>
        <begin position="182"/>
        <end position="224"/>
    </location>
</feature>
<gene>
    <name evidence="4" type="primary">LOC100178220</name>
</gene>
<dbReference type="InParanoid" id="F6WNU7"/>
<dbReference type="GeneTree" id="ENSGT00390000018389"/>
<dbReference type="OrthoDB" id="20865at2759"/>
<reference evidence="5" key="1">
    <citation type="journal article" date="2002" name="Science">
        <title>The draft genome of Ciona intestinalis: insights into chordate and vertebrate origins.</title>
        <authorList>
            <person name="Dehal P."/>
            <person name="Satou Y."/>
            <person name="Campbell R.K."/>
            <person name="Chapman J."/>
            <person name="Degnan B."/>
            <person name="De Tomaso A."/>
            <person name="Davidson B."/>
            <person name="Di Gregorio A."/>
            <person name="Gelpke M."/>
            <person name="Goodstein D.M."/>
            <person name="Harafuji N."/>
            <person name="Hastings K.E."/>
            <person name="Ho I."/>
            <person name="Hotta K."/>
            <person name="Huang W."/>
            <person name="Kawashima T."/>
            <person name="Lemaire P."/>
            <person name="Martinez D."/>
            <person name="Meinertzhagen I.A."/>
            <person name="Necula S."/>
            <person name="Nonaka M."/>
            <person name="Putnam N."/>
            <person name="Rash S."/>
            <person name="Saiga H."/>
            <person name="Satake M."/>
            <person name="Terry A."/>
            <person name="Yamada L."/>
            <person name="Wang H.G."/>
            <person name="Awazu S."/>
            <person name="Azumi K."/>
            <person name="Boore J."/>
            <person name="Branno M."/>
            <person name="Chin-Bow S."/>
            <person name="DeSantis R."/>
            <person name="Doyle S."/>
            <person name="Francino P."/>
            <person name="Keys D.N."/>
            <person name="Haga S."/>
            <person name="Hayashi H."/>
            <person name="Hino K."/>
            <person name="Imai K.S."/>
            <person name="Inaba K."/>
            <person name="Kano S."/>
            <person name="Kobayashi K."/>
            <person name="Kobayashi M."/>
            <person name="Lee B.I."/>
            <person name="Makabe K.W."/>
            <person name="Manohar C."/>
            <person name="Matassi G."/>
            <person name="Medina M."/>
            <person name="Mochizuki Y."/>
            <person name="Mount S."/>
            <person name="Morishita T."/>
            <person name="Miura S."/>
            <person name="Nakayama A."/>
            <person name="Nishizaka S."/>
            <person name="Nomoto H."/>
            <person name="Ohta F."/>
            <person name="Oishi K."/>
            <person name="Rigoutsos I."/>
            <person name="Sano M."/>
            <person name="Sasaki A."/>
            <person name="Sasakura Y."/>
            <person name="Shoguchi E."/>
            <person name="Shin-i T."/>
            <person name="Spagnuolo A."/>
            <person name="Stainier D."/>
            <person name="Suzuki M.M."/>
            <person name="Tassy O."/>
            <person name="Takatori N."/>
            <person name="Tokuoka M."/>
            <person name="Yagi K."/>
            <person name="Yoshizaki F."/>
            <person name="Wada S."/>
            <person name="Zhang C."/>
            <person name="Hyatt P.D."/>
            <person name="Larimer F."/>
            <person name="Detter C."/>
            <person name="Doggett N."/>
            <person name="Glavina T."/>
            <person name="Hawkins T."/>
            <person name="Richardson P."/>
            <person name="Lucas S."/>
            <person name="Kohara Y."/>
            <person name="Levine M."/>
            <person name="Satoh N."/>
            <person name="Rokhsar D.S."/>
        </authorList>
    </citation>
    <scope>NUCLEOTIDE SEQUENCE [LARGE SCALE GENOMIC DNA]</scope>
</reference>
<evidence type="ECO:0000259" key="3">
    <source>
        <dbReference type="PROSITE" id="PS51896"/>
    </source>
</evidence>
<feature type="region of interest" description="Disordered" evidence="2">
    <location>
        <begin position="207"/>
        <end position="227"/>
    </location>
</feature>
<keyword evidence="1" id="KW-0175">Coiled coil</keyword>
<dbReference type="RefSeq" id="XP_002131537.1">
    <property type="nucleotide sequence ID" value="XM_002131501.5"/>
</dbReference>
<feature type="coiled-coil region" evidence="1">
    <location>
        <begin position="38"/>
        <end position="65"/>
    </location>
</feature>
<keyword evidence="5" id="KW-1185">Reference proteome</keyword>
<dbReference type="AlphaFoldDB" id="F6WNU7"/>
<dbReference type="PANTHER" id="PTHR31058:SF2">
    <property type="entry name" value="ZINC FINGER C4H2 DOMAIN-CONTAINING PROTEIN"/>
    <property type="match status" value="1"/>
</dbReference>
<proteinExistence type="predicted"/>
<sequence>MEGTIQPSQSAQQCYSKLQKLKELRQKTVQVEKMKLSIKDSLHNAEEEAKSLKEYKKEISYLLQEKMAHVEELRLIHTDINTMENLIKQSSAERSNLIHDSQRLMEQYKPLKLEIEVLRQEIGLEHLEADDAEFSVEMLQDIDAGMTRMQDKQAEKMMFNIEPGEAKPPVVRVNNENKPTSSQPPPMKACLSCHQQIHRNAPICPLCKAKSRSRNPKKPKKSLKTDE</sequence>
<dbReference type="PROSITE" id="PS51896">
    <property type="entry name" value="ZF_C4H2"/>
    <property type="match status" value="1"/>
</dbReference>
<dbReference type="GO" id="GO:0045666">
    <property type="term" value="P:positive regulation of neuron differentiation"/>
    <property type="evidence" value="ECO:0000318"/>
    <property type="project" value="GO_Central"/>
</dbReference>
<feature type="region of interest" description="Disordered" evidence="2">
    <location>
        <begin position="167"/>
        <end position="187"/>
    </location>
</feature>
<dbReference type="PANTHER" id="PTHR31058">
    <property type="entry name" value="ZINC FINGER C4H2 DOMAIN-CONTAINING PROTEIN"/>
    <property type="match status" value="1"/>
</dbReference>
<dbReference type="FunCoup" id="F6WNU7">
    <property type="interactions" value="1"/>
</dbReference>
<protein>
    <submittedName>
        <fullName evidence="4">Zinc finger C4H2 domain-containing protein-like</fullName>
    </submittedName>
</protein>
<reference evidence="4" key="3">
    <citation type="submission" date="2025-09" db="UniProtKB">
        <authorList>
            <consortium name="Ensembl"/>
        </authorList>
    </citation>
    <scope>IDENTIFICATION</scope>
</reference>
<organism evidence="4 5">
    <name type="scientific">Ciona intestinalis</name>
    <name type="common">Transparent sea squirt</name>
    <name type="synonym">Ascidia intestinalis</name>
    <dbReference type="NCBI Taxonomy" id="7719"/>
    <lineage>
        <taxon>Eukaryota</taxon>
        <taxon>Metazoa</taxon>
        <taxon>Chordata</taxon>
        <taxon>Tunicata</taxon>
        <taxon>Ascidiacea</taxon>
        <taxon>Phlebobranchia</taxon>
        <taxon>Cionidae</taxon>
        <taxon>Ciona</taxon>
    </lineage>
</organism>
<evidence type="ECO:0000313" key="5">
    <source>
        <dbReference type="Proteomes" id="UP000008144"/>
    </source>
</evidence>
<dbReference type="GeneID" id="100178220"/>
<accession>A0A1W2WMX6</accession>
<dbReference type="Pfam" id="PF10146">
    <property type="entry name" value="zf-C4H2"/>
    <property type="match status" value="1"/>
</dbReference>
<dbReference type="InterPro" id="IPR044069">
    <property type="entry name" value="ZF_C4H2"/>
</dbReference>
<dbReference type="InterPro" id="IPR018482">
    <property type="entry name" value="Znf-C4H2"/>
</dbReference>